<dbReference type="Proteomes" id="UP000615593">
    <property type="component" value="Unassembled WGS sequence"/>
</dbReference>
<dbReference type="EMBL" id="BMWY01000006">
    <property type="protein sequence ID" value="GGZ59909.1"/>
    <property type="molecule type" value="Genomic_DNA"/>
</dbReference>
<sequence>MRIFVIQYFWRRGSICVKTICFLFLLLNFNINAQSTYKLTYGISKIKFHGSIDNLDERGKQFTEKLIENSKEIKYILYVNKAYSYFEAKQALKKENESSLQEILTRMAKRFTKFNEKVFVNKKKDSLIFVKNLVDKDFKVKRSNYDFNWIIKDKTKMILNFKAKNAIGSYYYPITNQKFEIQAWFLPSIPLQSGPDIFMGLPGLIAEVNLNGTVVKLEKIEKTKSSAIKKLDDSEAMTQKEFEDLISRLTKKFIDN</sequence>
<evidence type="ECO:0000313" key="2">
    <source>
        <dbReference type="Proteomes" id="UP000615593"/>
    </source>
</evidence>
<name>A0ABQ3BWM9_9FLAO</name>
<dbReference type="NCBIfam" id="TIGR01200">
    <property type="entry name" value="GLPGLI"/>
    <property type="match status" value="1"/>
</dbReference>
<proteinExistence type="predicted"/>
<evidence type="ECO:0000313" key="1">
    <source>
        <dbReference type="EMBL" id="GGZ59909.1"/>
    </source>
</evidence>
<dbReference type="InterPro" id="IPR005901">
    <property type="entry name" value="GLPGLI"/>
</dbReference>
<organism evidence="1 2">
    <name type="scientific">Mesonia mobilis</name>
    <dbReference type="NCBI Taxonomy" id="369791"/>
    <lineage>
        <taxon>Bacteria</taxon>
        <taxon>Pseudomonadati</taxon>
        <taxon>Bacteroidota</taxon>
        <taxon>Flavobacteriia</taxon>
        <taxon>Flavobacteriales</taxon>
        <taxon>Flavobacteriaceae</taxon>
        <taxon>Mesonia</taxon>
    </lineage>
</organism>
<reference evidence="2" key="1">
    <citation type="journal article" date="2019" name="Int. J. Syst. Evol. Microbiol.">
        <title>The Global Catalogue of Microorganisms (GCM) 10K type strain sequencing project: providing services to taxonomists for standard genome sequencing and annotation.</title>
        <authorList>
            <consortium name="The Broad Institute Genomics Platform"/>
            <consortium name="The Broad Institute Genome Sequencing Center for Infectious Disease"/>
            <person name="Wu L."/>
            <person name="Ma J."/>
        </authorList>
    </citation>
    <scope>NUCLEOTIDE SEQUENCE [LARGE SCALE GENOMIC DNA]</scope>
    <source>
        <strain evidence="2">KCTC 12708</strain>
    </source>
</reference>
<dbReference type="GeneID" id="94369838"/>
<protein>
    <recommendedName>
        <fullName evidence="3">GLPGLI family protein</fullName>
    </recommendedName>
</protein>
<keyword evidence="2" id="KW-1185">Reference proteome</keyword>
<gene>
    <name evidence="1" type="ORF">GCM10008088_21740</name>
</gene>
<comment type="caution">
    <text evidence="1">The sequence shown here is derived from an EMBL/GenBank/DDBJ whole genome shotgun (WGS) entry which is preliminary data.</text>
</comment>
<dbReference type="RefSeq" id="WP_027885849.1">
    <property type="nucleotide sequence ID" value="NZ_BMWY01000006.1"/>
</dbReference>
<evidence type="ECO:0008006" key="3">
    <source>
        <dbReference type="Google" id="ProtNLM"/>
    </source>
</evidence>
<accession>A0ABQ3BWM9</accession>
<dbReference type="Pfam" id="PF09697">
    <property type="entry name" value="Porph_ging"/>
    <property type="match status" value="1"/>
</dbReference>